<keyword evidence="6" id="KW-1185">Reference proteome</keyword>
<keyword evidence="2" id="KW-1133">Transmembrane helix</keyword>
<evidence type="ECO:0000259" key="3">
    <source>
        <dbReference type="Pfam" id="PF10081"/>
    </source>
</evidence>
<feature type="region of interest" description="Disordered" evidence="1">
    <location>
        <begin position="235"/>
        <end position="255"/>
    </location>
</feature>
<dbReference type="EMBL" id="BMCU01000005">
    <property type="protein sequence ID" value="GGG23233.1"/>
    <property type="molecule type" value="Genomic_DNA"/>
</dbReference>
<feature type="transmembrane region" description="Helical" evidence="2">
    <location>
        <begin position="72"/>
        <end position="93"/>
    </location>
</feature>
<dbReference type="AlphaFoldDB" id="A0A917LGT1"/>
<evidence type="ECO:0008006" key="7">
    <source>
        <dbReference type="Google" id="ProtNLM"/>
    </source>
</evidence>
<dbReference type="Pfam" id="PF15420">
    <property type="entry name" value="Abhydrolase_9_N"/>
    <property type="match status" value="1"/>
</dbReference>
<feature type="transmembrane region" description="Helical" evidence="2">
    <location>
        <begin position="113"/>
        <end position="134"/>
    </location>
</feature>
<gene>
    <name evidence="5" type="ORF">GCM10007304_41290</name>
</gene>
<feature type="transmembrane region" description="Helical" evidence="2">
    <location>
        <begin position="36"/>
        <end position="60"/>
    </location>
</feature>
<protein>
    <recommendedName>
        <fullName evidence="7">Transmembrane protein</fullName>
    </recommendedName>
</protein>
<evidence type="ECO:0000256" key="1">
    <source>
        <dbReference type="SAM" id="MobiDB-lite"/>
    </source>
</evidence>
<organism evidence="5 6">
    <name type="scientific">Rhodococcoides trifolii</name>
    <dbReference type="NCBI Taxonomy" id="908250"/>
    <lineage>
        <taxon>Bacteria</taxon>
        <taxon>Bacillati</taxon>
        <taxon>Actinomycetota</taxon>
        <taxon>Actinomycetes</taxon>
        <taxon>Mycobacteriales</taxon>
        <taxon>Nocardiaceae</taxon>
        <taxon>Rhodococcoides</taxon>
    </lineage>
</organism>
<feature type="domain" description="Alpha/beta-hydrolase catalytic" evidence="3">
    <location>
        <begin position="290"/>
        <end position="577"/>
    </location>
</feature>
<reference evidence="5" key="2">
    <citation type="submission" date="2020-09" db="EMBL/GenBank/DDBJ databases">
        <authorList>
            <person name="Sun Q."/>
            <person name="Sedlacek I."/>
        </authorList>
    </citation>
    <scope>NUCLEOTIDE SEQUENCE</scope>
    <source>
        <strain evidence="5">CCM 7905</strain>
    </source>
</reference>
<name>A0A917LGT1_9NOCA</name>
<reference evidence="5" key="1">
    <citation type="journal article" date="2014" name="Int. J. Syst. Evol. Microbiol.">
        <title>Complete genome sequence of Corynebacterium casei LMG S-19264T (=DSM 44701T), isolated from a smear-ripened cheese.</title>
        <authorList>
            <consortium name="US DOE Joint Genome Institute (JGI-PGF)"/>
            <person name="Walter F."/>
            <person name="Albersmeier A."/>
            <person name="Kalinowski J."/>
            <person name="Ruckert C."/>
        </authorList>
    </citation>
    <scope>NUCLEOTIDE SEQUENCE</scope>
    <source>
        <strain evidence="5">CCM 7905</strain>
    </source>
</reference>
<keyword evidence="2" id="KW-0812">Transmembrane</keyword>
<feature type="domain" description="Alpha/beta-hydrolase N-terminal" evidence="4">
    <location>
        <begin position="59"/>
        <end position="272"/>
    </location>
</feature>
<dbReference type="PIRSF" id="PIRSF007542">
    <property type="entry name" value="UCP007542"/>
    <property type="match status" value="1"/>
</dbReference>
<sequence length="595" mass="65653">MTDTVHETPLERLEQLPDFVLHSALRTVRKHPVVGWAWSLLRLDFTGIAFGAFFVCWSLTPSLLPRGWLFQGIVSGINAAIGYGVGVAVQWAVKRWFLHKQPWWPLPDRIERALKIVVPVLSTLAVAIMLAVSAQWQRELSALMSAEGTTTTGYFRTGAIMIVLAALLISLWRTLRDLRRYIARKILRRTRIPRGMANAIGVVLILVVGVTLVQGVLLRGFISVANSISSVKNDETRSGVVQPTDAERSGSSASTVSWDSLGYEGRNFVAGGLTADQMTEVTGRPAEEPIRAYVGLASAPTSDERMSMVVDELERTGAFSRKAIVVMPTTGTGWVDPVSARAFEMMYDGDTAIIATQYSYLPSWISFIADREASAAAGRILIDTVQRRWSSEPEETRPKLYVYGESLGSQAGEAAFTDISDIRDKVDGVLWVGPPNSNRIWQTYVTRRDPGTTEVEPEYAGGLLVRFADSAERLDAQDGPWPQPRVLYMQHASDPIVWWSPSLLFERPDWLAEPPGSDRLASMRWFPIVTFWQVTADMTNSLGVPSGHGHSYGASAVDSWAAVAPPEGWTNADTERVQADMDEVGEKFPNLDAPE</sequence>
<dbReference type="RefSeq" id="WP_188546793.1">
    <property type="nucleotide sequence ID" value="NZ_BMCU01000005.1"/>
</dbReference>
<accession>A0A917LGT1</accession>
<keyword evidence="2" id="KW-0472">Membrane</keyword>
<comment type="caution">
    <text evidence="5">The sequence shown here is derived from an EMBL/GenBank/DDBJ whole genome shotgun (WGS) entry which is preliminary data.</text>
</comment>
<dbReference type="InterPro" id="IPR027788">
    <property type="entry name" value="Alpha/beta-hydrolase_N_dom"/>
</dbReference>
<dbReference type="Proteomes" id="UP000654257">
    <property type="component" value="Unassembled WGS sequence"/>
</dbReference>
<proteinExistence type="predicted"/>
<feature type="transmembrane region" description="Helical" evidence="2">
    <location>
        <begin position="196"/>
        <end position="222"/>
    </location>
</feature>
<dbReference type="InterPro" id="IPR027787">
    <property type="entry name" value="Alpha/beta-hydrolase_catalytic"/>
</dbReference>
<evidence type="ECO:0000259" key="4">
    <source>
        <dbReference type="Pfam" id="PF15420"/>
    </source>
</evidence>
<feature type="transmembrane region" description="Helical" evidence="2">
    <location>
        <begin position="154"/>
        <end position="175"/>
    </location>
</feature>
<dbReference type="InterPro" id="IPR012037">
    <property type="entry name" value="Alpha/beta-hydrolase_fam"/>
</dbReference>
<dbReference type="Pfam" id="PF10081">
    <property type="entry name" value="Abhydrolase_9"/>
    <property type="match status" value="1"/>
</dbReference>
<evidence type="ECO:0000313" key="6">
    <source>
        <dbReference type="Proteomes" id="UP000654257"/>
    </source>
</evidence>
<evidence type="ECO:0000313" key="5">
    <source>
        <dbReference type="EMBL" id="GGG23233.1"/>
    </source>
</evidence>
<evidence type="ECO:0000256" key="2">
    <source>
        <dbReference type="SAM" id="Phobius"/>
    </source>
</evidence>